<evidence type="ECO:0000256" key="1">
    <source>
        <dbReference type="ARBA" id="ARBA00006611"/>
    </source>
</evidence>
<protein>
    <submittedName>
        <fullName evidence="3">FHA domain-containing protein</fullName>
    </submittedName>
</protein>
<evidence type="ECO:0000313" key="3">
    <source>
        <dbReference type="EMBL" id="RRC98605.1"/>
    </source>
</evidence>
<dbReference type="Gene3D" id="2.60.200.20">
    <property type="match status" value="1"/>
</dbReference>
<dbReference type="RefSeq" id="WP_124926666.1">
    <property type="nucleotide sequence ID" value="NZ_BMOH01000002.1"/>
</dbReference>
<dbReference type="InterPro" id="IPR000253">
    <property type="entry name" value="FHA_dom"/>
</dbReference>
<dbReference type="InterPro" id="IPR027417">
    <property type="entry name" value="P-loop_NTPase"/>
</dbReference>
<dbReference type="PANTHER" id="PTHR30486:SF15">
    <property type="entry name" value="TYPE II_IV SECRETION SYSTEM ATPASE"/>
    <property type="match status" value="1"/>
</dbReference>
<comment type="similarity">
    <text evidence="1">Belongs to the GSP E family.</text>
</comment>
<dbReference type="AlphaFoldDB" id="A0A3P1SPN1"/>
<gene>
    <name evidence="3" type="ORF">EHS89_13420</name>
</gene>
<comment type="caution">
    <text evidence="3">The sequence shown here is derived from an EMBL/GenBank/DDBJ whole genome shotgun (WGS) entry which is preliminary data.</text>
</comment>
<dbReference type="SMART" id="SM00240">
    <property type="entry name" value="FHA"/>
    <property type="match status" value="1"/>
</dbReference>
<dbReference type="InterPro" id="IPR008984">
    <property type="entry name" value="SMAD_FHA_dom_sf"/>
</dbReference>
<dbReference type="GO" id="GO:0016887">
    <property type="term" value="F:ATP hydrolysis activity"/>
    <property type="evidence" value="ECO:0007669"/>
    <property type="project" value="InterPro"/>
</dbReference>
<dbReference type="Gene3D" id="3.30.450.380">
    <property type="match status" value="1"/>
</dbReference>
<keyword evidence="4" id="KW-1185">Reference proteome</keyword>
<evidence type="ECO:0000259" key="2">
    <source>
        <dbReference type="PROSITE" id="PS50006"/>
    </source>
</evidence>
<dbReference type="SUPFAM" id="SSF52540">
    <property type="entry name" value="P-loop containing nucleoside triphosphate hydrolases"/>
    <property type="match status" value="1"/>
</dbReference>
<dbReference type="Pfam" id="PF00498">
    <property type="entry name" value="FHA"/>
    <property type="match status" value="1"/>
</dbReference>
<dbReference type="CDD" id="cd00060">
    <property type="entry name" value="FHA"/>
    <property type="match status" value="1"/>
</dbReference>
<dbReference type="CDD" id="cd01130">
    <property type="entry name" value="VirB11-like_ATPase"/>
    <property type="match status" value="1"/>
</dbReference>
<dbReference type="Gene3D" id="3.40.50.300">
    <property type="entry name" value="P-loop containing nucleotide triphosphate hydrolases"/>
    <property type="match status" value="1"/>
</dbReference>
<dbReference type="PANTHER" id="PTHR30486">
    <property type="entry name" value="TWITCHING MOTILITY PROTEIN PILT"/>
    <property type="match status" value="1"/>
</dbReference>
<dbReference type="EMBL" id="RQXV01000007">
    <property type="protein sequence ID" value="RRC98605.1"/>
    <property type="molecule type" value="Genomic_DNA"/>
</dbReference>
<dbReference type="Proteomes" id="UP000267535">
    <property type="component" value="Unassembled WGS sequence"/>
</dbReference>
<accession>A0A3P1SPN1</accession>
<dbReference type="SUPFAM" id="SSF49879">
    <property type="entry name" value="SMAD/FHA domain"/>
    <property type="match status" value="1"/>
</dbReference>
<dbReference type="InterPro" id="IPR001482">
    <property type="entry name" value="T2SS/T4SS_dom"/>
</dbReference>
<dbReference type="Pfam" id="PF00437">
    <property type="entry name" value="T2SSE"/>
    <property type="match status" value="1"/>
</dbReference>
<sequence>MMLQIELSEAGRKPVIRELDFGKHTLGRSLFADLRVKDRSVGKLHATIEVQPSDVVITAMNGNELWVDGEKQTRVINPSVNSVLRLGEAALKIVQGGMLSESLAQPVLAPAKPESADEAAVPVLTTQIDKQHKPGLSRADQAEAERWTALKKTLQQQTLEKMDLFKRTLIDGYSDTQLREEASSTASQIIRSGDIRLPADCDTEKLLQETVAESIGLGPLEPLLADDSVTEIMVNGPDQIYLERSGRLSRSTTRFTSDASLHSVIERIVTPLGRRIDEGSPMVDARLPDGSRVNAIIAPLSLIGPVVTIRKFSKERFNLQRLVEFNSLSPEMAKFLEICVKHRKNIIVCGGTGSGKTTFLNALSDCIPASDRIVTIEDAAELQLGQDHVISLESRPANIEQKGEITIRDLVRNALRMRPDRIVVGECRGGEALDMLQAMNTGHDGSLTTAHANTPRDLLSRLEVMVLQAMDVPVKVIREQIASAVDIVVHQSRFADGRRRVTSIVEIDGIEEDVVLMQKLFEFRQTGISEEGYIQGDYRSMGIAPRFYTELREAGVELDRSIFGMSEAKME</sequence>
<reference evidence="3 4" key="1">
    <citation type="submission" date="2018-11" db="EMBL/GenBank/DDBJ databases">
        <title>The draft genome sequence of Amphritea balenae JAMM 1525T.</title>
        <authorList>
            <person name="Fang Z."/>
            <person name="Zhang Y."/>
            <person name="Han X."/>
        </authorList>
    </citation>
    <scope>NUCLEOTIDE SEQUENCE [LARGE SCALE GENOMIC DNA]</scope>
    <source>
        <strain evidence="3 4">JAMM 1525</strain>
    </source>
</reference>
<dbReference type="InterPro" id="IPR050921">
    <property type="entry name" value="T4SS_GSP_E_ATPase"/>
</dbReference>
<proteinExistence type="inferred from homology"/>
<organism evidence="3 4">
    <name type="scientific">Amphritea balenae</name>
    <dbReference type="NCBI Taxonomy" id="452629"/>
    <lineage>
        <taxon>Bacteria</taxon>
        <taxon>Pseudomonadati</taxon>
        <taxon>Pseudomonadota</taxon>
        <taxon>Gammaproteobacteria</taxon>
        <taxon>Oceanospirillales</taxon>
        <taxon>Oceanospirillaceae</taxon>
        <taxon>Amphritea</taxon>
    </lineage>
</organism>
<name>A0A3P1SPN1_9GAMM</name>
<evidence type="ECO:0000313" key="4">
    <source>
        <dbReference type="Proteomes" id="UP000267535"/>
    </source>
</evidence>
<dbReference type="OrthoDB" id="9810761at2"/>
<dbReference type="PROSITE" id="PS50006">
    <property type="entry name" value="FHA_DOMAIN"/>
    <property type="match status" value="1"/>
</dbReference>
<feature type="domain" description="FHA" evidence="2">
    <location>
        <begin position="24"/>
        <end position="72"/>
    </location>
</feature>